<evidence type="ECO:0000313" key="1">
    <source>
        <dbReference type="EMBL" id="KIW65760.1"/>
    </source>
</evidence>
<protein>
    <submittedName>
        <fullName evidence="1">Uncharacterized protein</fullName>
    </submittedName>
</protein>
<organism evidence="1 2">
    <name type="scientific">Phialophora macrospora</name>
    <dbReference type="NCBI Taxonomy" id="1851006"/>
    <lineage>
        <taxon>Eukaryota</taxon>
        <taxon>Fungi</taxon>
        <taxon>Dikarya</taxon>
        <taxon>Ascomycota</taxon>
        <taxon>Pezizomycotina</taxon>
        <taxon>Eurotiomycetes</taxon>
        <taxon>Chaetothyriomycetidae</taxon>
        <taxon>Chaetothyriales</taxon>
        <taxon>Herpotrichiellaceae</taxon>
        <taxon>Phialophora</taxon>
    </lineage>
</organism>
<evidence type="ECO:0000313" key="2">
    <source>
        <dbReference type="Proteomes" id="UP000054266"/>
    </source>
</evidence>
<sequence>MDLGHGDGWLTDPDIKLFDSNKFQSEVQQLEQDEGTSVTEDQYASLVAFLTGVANAQVDFGQKTSLQGDQSMLQSAVQNVSAPAADEFDPDQVYDCVAQLVQEGHCNNIFAYLAVMHKDQIDFTSASPEIQTALDSISQEIADVKGDQPILAL</sequence>
<keyword evidence="2" id="KW-1185">Reference proteome</keyword>
<reference evidence="1 2" key="1">
    <citation type="submission" date="2015-01" db="EMBL/GenBank/DDBJ databases">
        <title>The Genome Sequence of Capronia semiimmersa CBS27337.</title>
        <authorList>
            <consortium name="The Broad Institute Genomics Platform"/>
            <person name="Cuomo C."/>
            <person name="de Hoog S."/>
            <person name="Gorbushina A."/>
            <person name="Stielow B."/>
            <person name="Teixiera M."/>
            <person name="Abouelleil A."/>
            <person name="Chapman S.B."/>
            <person name="Priest M."/>
            <person name="Young S.K."/>
            <person name="Wortman J."/>
            <person name="Nusbaum C."/>
            <person name="Birren B."/>
        </authorList>
    </citation>
    <scope>NUCLEOTIDE SEQUENCE [LARGE SCALE GENOMIC DNA]</scope>
    <source>
        <strain evidence="1 2">CBS 27337</strain>
    </source>
</reference>
<accession>A0A0D2FG19</accession>
<dbReference type="EMBL" id="KN846960">
    <property type="protein sequence ID" value="KIW65761.1"/>
    <property type="molecule type" value="Genomic_DNA"/>
</dbReference>
<dbReference type="HOGENOM" id="CLU_1610589_0_0_1"/>
<proteinExistence type="predicted"/>
<name>A0A0D2FG19_9EURO</name>
<dbReference type="EMBL" id="KN846960">
    <property type="protein sequence ID" value="KIW65760.1"/>
    <property type="molecule type" value="Genomic_DNA"/>
</dbReference>
<dbReference type="Proteomes" id="UP000054266">
    <property type="component" value="Unassembled WGS sequence"/>
</dbReference>
<gene>
    <name evidence="1" type="ORF">PV04_07988</name>
</gene>
<dbReference type="AlphaFoldDB" id="A0A0D2FG19"/>